<evidence type="ECO:0000313" key="6">
    <source>
        <dbReference type="EMBL" id="QCK85358.1"/>
    </source>
</evidence>
<dbReference type="GO" id="GO:0045892">
    <property type="term" value="P:negative regulation of DNA-templated transcription"/>
    <property type="evidence" value="ECO:0007669"/>
    <property type="project" value="TreeGrafter"/>
</dbReference>
<keyword evidence="1" id="KW-0805">Transcription regulation</keyword>
<dbReference type="PANTHER" id="PTHR30136:SF34">
    <property type="entry name" value="TRANSCRIPTIONAL REGULATOR"/>
    <property type="match status" value="1"/>
</dbReference>
<dbReference type="GO" id="GO:0003677">
    <property type="term" value="F:DNA binding"/>
    <property type="evidence" value="ECO:0007669"/>
    <property type="project" value="UniProtKB-KW"/>
</dbReference>
<evidence type="ECO:0000256" key="1">
    <source>
        <dbReference type="ARBA" id="ARBA00023015"/>
    </source>
</evidence>
<dbReference type="PROSITE" id="PS51078">
    <property type="entry name" value="ICLR_ED"/>
    <property type="match status" value="1"/>
</dbReference>
<dbReference type="InterPro" id="IPR036388">
    <property type="entry name" value="WH-like_DNA-bd_sf"/>
</dbReference>
<dbReference type="InterPro" id="IPR029016">
    <property type="entry name" value="GAF-like_dom_sf"/>
</dbReference>
<evidence type="ECO:0000256" key="3">
    <source>
        <dbReference type="ARBA" id="ARBA00023163"/>
    </source>
</evidence>
<evidence type="ECO:0000259" key="4">
    <source>
        <dbReference type="PROSITE" id="PS51077"/>
    </source>
</evidence>
<dbReference type="OrthoDB" id="7182119at2"/>
<dbReference type="SMART" id="SM00346">
    <property type="entry name" value="HTH_ICLR"/>
    <property type="match status" value="1"/>
</dbReference>
<dbReference type="PROSITE" id="PS51077">
    <property type="entry name" value="HTH_ICLR"/>
    <property type="match status" value="1"/>
</dbReference>
<feature type="domain" description="IclR-ED" evidence="5">
    <location>
        <begin position="78"/>
        <end position="263"/>
    </location>
</feature>
<dbReference type="Pfam" id="PF01614">
    <property type="entry name" value="IclR_C"/>
    <property type="match status" value="1"/>
</dbReference>
<dbReference type="Gene3D" id="3.30.450.40">
    <property type="match status" value="1"/>
</dbReference>
<name>A0A4D7QDS5_9HYPH</name>
<dbReference type="EMBL" id="CP039865">
    <property type="protein sequence ID" value="QCK85358.1"/>
    <property type="molecule type" value="Genomic_DNA"/>
</dbReference>
<protein>
    <submittedName>
        <fullName evidence="6">IclR family transcriptional regulator</fullName>
    </submittedName>
</protein>
<dbReference type="InterPro" id="IPR005471">
    <property type="entry name" value="Tscrpt_reg_IclR_N"/>
</dbReference>
<dbReference type="Gene3D" id="1.10.10.10">
    <property type="entry name" value="Winged helix-like DNA-binding domain superfamily/Winged helix DNA-binding domain"/>
    <property type="match status" value="1"/>
</dbReference>
<keyword evidence="2" id="KW-0238">DNA-binding</keyword>
<dbReference type="SUPFAM" id="SSF46785">
    <property type="entry name" value="Winged helix' DNA-binding domain"/>
    <property type="match status" value="1"/>
</dbReference>
<dbReference type="SUPFAM" id="SSF55781">
    <property type="entry name" value="GAF domain-like"/>
    <property type="match status" value="1"/>
</dbReference>
<accession>A0A4D7QDS5</accession>
<dbReference type="InterPro" id="IPR014757">
    <property type="entry name" value="Tscrpt_reg_IclR_C"/>
</dbReference>
<dbReference type="AlphaFoldDB" id="A0A4D7QDS5"/>
<dbReference type="FunFam" id="1.10.10.10:FF:000056">
    <property type="entry name" value="IclR family transcriptional regulator"/>
    <property type="match status" value="1"/>
</dbReference>
<keyword evidence="7" id="KW-1185">Reference proteome</keyword>
<dbReference type="GO" id="GO:0003700">
    <property type="term" value="F:DNA-binding transcription factor activity"/>
    <property type="evidence" value="ECO:0007669"/>
    <property type="project" value="TreeGrafter"/>
</dbReference>
<evidence type="ECO:0000259" key="5">
    <source>
        <dbReference type="PROSITE" id="PS51078"/>
    </source>
</evidence>
<dbReference type="KEGG" id="paqt:E8L99_06020"/>
<evidence type="ECO:0000313" key="7">
    <source>
        <dbReference type="Proteomes" id="UP000298588"/>
    </source>
</evidence>
<proteinExistence type="predicted"/>
<dbReference type="Pfam" id="PF09339">
    <property type="entry name" value="HTH_IclR"/>
    <property type="match status" value="1"/>
</dbReference>
<dbReference type="RefSeq" id="WP_137098692.1">
    <property type="nucleotide sequence ID" value="NZ_CP039865.1"/>
</dbReference>
<sequence>MAASPSTETSDKNTVQSLAKGFRVLQAFTADESELVLADVARAAGLDNGTTFRLLNTLVGLGYLEKVPETRRFRLTLKCLDLGFNAIARSDLRTLARPLLRGLVSERIEAASLAVPDGADIVYVERVQAGFARLGVDVRIGSRAPAYSTAVGQVILAHLPRDTQIAVLEARPRERRTPATLTALDDLLARLDEVKVAGFALSDQENVSGLRVLAAPVVDADGVPVAGLSVAAPSFAMPLADFDKAARQPVLEAASRLSRAVQAAGSAALPLAHPSP</sequence>
<gene>
    <name evidence="6" type="ORF">E8L99_06020</name>
</gene>
<dbReference type="Proteomes" id="UP000298588">
    <property type="component" value="Chromosome"/>
</dbReference>
<organism evidence="6 7">
    <name type="scientific">Phreatobacter aquaticus</name>
    <dbReference type="NCBI Taxonomy" id="2570229"/>
    <lineage>
        <taxon>Bacteria</taxon>
        <taxon>Pseudomonadati</taxon>
        <taxon>Pseudomonadota</taxon>
        <taxon>Alphaproteobacteria</taxon>
        <taxon>Hyphomicrobiales</taxon>
        <taxon>Phreatobacteraceae</taxon>
        <taxon>Phreatobacter</taxon>
    </lineage>
</organism>
<evidence type="ECO:0000256" key="2">
    <source>
        <dbReference type="ARBA" id="ARBA00023125"/>
    </source>
</evidence>
<feature type="domain" description="HTH iclR-type" evidence="4">
    <location>
        <begin position="15"/>
        <end position="77"/>
    </location>
</feature>
<dbReference type="PANTHER" id="PTHR30136">
    <property type="entry name" value="HELIX-TURN-HELIX TRANSCRIPTIONAL REGULATOR, ICLR FAMILY"/>
    <property type="match status" value="1"/>
</dbReference>
<keyword evidence="3" id="KW-0804">Transcription</keyword>
<dbReference type="InterPro" id="IPR036390">
    <property type="entry name" value="WH_DNA-bd_sf"/>
</dbReference>
<reference evidence="6 7" key="1">
    <citation type="submission" date="2019-04" db="EMBL/GenBank/DDBJ databases">
        <title>Phreatobacter aquaticus sp. nov.</title>
        <authorList>
            <person name="Choi A."/>
            <person name="Baek K."/>
        </authorList>
    </citation>
    <scope>NUCLEOTIDE SEQUENCE [LARGE SCALE GENOMIC DNA]</scope>
    <source>
        <strain evidence="6 7">NMCR1094</strain>
    </source>
</reference>
<dbReference type="InterPro" id="IPR050707">
    <property type="entry name" value="HTH_MetabolicPath_Reg"/>
</dbReference>